<dbReference type="VEuPathDB" id="MicrosporidiaDB:ECANGB1_2754"/>
<evidence type="ECO:0000256" key="1">
    <source>
        <dbReference type="SAM" id="SignalP"/>
    </source>
</evidence>
<reference evidence="2 3" key="1">
    <citation type="journal article" date="2017" name="Environ. Microbiol.">
        <title>Decay of the glycolytic pathway and adaptation to intranuclear parasitism within Enterocytozoonidae microsporidia.</title>
        <authorList>
            <person name="Wiredu Boakye D."/>
            <person name="Jaroenlak P."/>
            <person name="Prachumwat A."/>
            <person name="Williams T.A."/>
            <person name="Bateman K.S."/>
            <person name="Itsathitphaisarn O."/>
            <person name="Sritunyalucksana K."/>
            <person name="Paszkiewicz K.H."/>
            <person name="Moore K.A."/>
            <person name="Stentiford G.D."/>
            <person name="Williams B.A."/>
        </authorList>
    </citation>
    <scope>NUCLEOTIDE SEQUENCE [LARGE SCALE GENOMIC DNA]</scope>
    <source>
        <strain evidence="2 3">GB1</strain>
    </source>
</reference>
<sequence length="72" mass="7734">MNSEHFMHIGLCLLLLARADNESVAAGNLSTGGTTDGRGNLIGAKSIYHDDGRFHQNLDILKGAFDRSFSGQ</sequence>
<dbReference type="AlphaFoldDB" id="A0A1Y1S3L6"/>
<gene>
    <name evidence="2" type="ORF">ECANGB1_2754</name>
</gene>
<feature type="signal peptide" evidence="1">
    <location>
        <begin position="1"/>
        <end position="19"/>
    </location>
</feature>
<protein>
    <submittedName>
        <fullName evidence="2">Uncharacterized protein</fullName>
    </submittedName>
</protein>
<organism evidence="2 3">
    <name type="scientific">Enterospora canceri</name>
    <dbReference type="NCBI Taxonomy" id="1081671"/>
    <lineage>
        <taxon>Eukaryota</taxon>
        <taxon>Fungi</taxon>
        <taxon>Fungi incertae sedis</taxon>
        <taxon>Microsporidia</taxon>
        <taxon>Enterocytozoonidae</taxon>
        <taxon>Enterospora</taxon>
    </lineage>
</organism>
<accession>A0A1Y1S3L6</accession>
<keyword evidence="1" id="KW-0732">Signal</keyword>
<dbReference type="Proteomes" id="UP000192639">
    <property type="component" value="Unassembled WGS sequence"/>
</dbReference>
<feature type="chain" id="PRO_5012869675" evidence="1">
    <location>
        <begin position="20"/>
        <end position="72"/>
    </location>
</feature>
<feature type="non-terminal residue" evidence="2">
    <location>
        <position position="72"/>
    </location>
</feature>
<evidence type="ECO:0000313" key="2">
    <source>
        <dbReference type="EMBL" id="ORD92812.1"/>
    </source>
</evidence>
<comment type="caution">
    <text evidence="2">The sequence shown here is derived from an EMBL/GenBank/DDBJ whole genome shotgun (WGS) entry which is preliminary data.</text>
</comment>
<evidence type="ECO:0000313" key="3">
    <source>
        <dbReference type="Proteomes" id="UP000192639"/>
    </source>
</evidence>
<proteinExistence type="predicted"/>
<keyword evidence="3" id="KW-1185">Reference proteome</keyword>
<dbReference type="EMBL" id="LWDP01000452">
    <property type="protein sequence ID" value="ORD92812.1"/>
    <property type="molecule type" value="Genomic_DNA"/>
</dbReference>
<name>A0A1Y1S3L6_9MICR</name>